<dbReference type="EMBL" id="PITK01000544">
    <property type="protein sequence ID" value="TBU13055.1"/>
    <property type="molecule type" value="Genomic_DNA"/>
</dbReference>
<feature type="non-terminal residue" evidence="2">
    <location>
        <position position="1"/>
    </location>
</feature>
<dbReference type="Proteomes" id="UP000292282">
    <property type="component" value="Unassembled WGS sequence"/>
</dbReference>
<reference evidence="2 3" key="1">
    <citation type="submission" date="2017-12" db="EMBL/GenBank/DDBJ databases">
        <authorList>
            <person name="Pombert J.-F."/>
            <person name="Haag K.L."/>
            <person name="Ebert D."/>
        </authorList>
    </citation>
    <scope>NUCLEOTIDE SEQUENCE [LARGE SCALE GENOMIC DNA]</scope>
    <source>
        <strain evidence="2">IL-G-3</strain>
    </source>
</reference>
<feature type="region of interest" description="Disordered" evidence="1">
    <location>
        <begin position="1"/>
        <end position="80"/>
    </location>
</feature>
<dbReference type="AlphaFoldDB" id="A0A4Q9LZ72"/>
<proteinExistence type="predicted"/>
<sequence>QQGTSNSTNKQQDVTKSTNKQQGVINSTNEQQGTSNSTNKQQGVINSTNKQQGTSNSTNKQQGASNSTNEQHPVNNNLIEQHPVNNNNIEQHPFNHIDPHIPDYSVMTRQDIIFKLFLEIKELEIKNFILRVLIEKKVLNKEDKDLLIEYISKCKDISTLNVILERCDMLFGDNKEYYRDVICRIAMMKGVSKRVRGVLFSIVDGLKEFYISLLAFIEAQLAKLYNEIEKAKFRAKWINAEKKGLLNKGNIGPPKGMCQHCGKSSKTVYHLETRCEKMPDHDYIRRYNEVVRYPHLLLNRYKFKSSKHIRSHSHTEIRVDIRIKTDYLNNLFVDDLARYCGAYIDLIVLKKTDEAKASMVLLKKPDTRRTNKTLMALSINQYIAISEGGTTLEEQTININEESDSEGNYWR</sequence>
<dbReference type="VEuPathDB" id="MicrosporidiaDB:CWI38_0544p0010"/>
<gene>
    <name evidence="2" type="ORF">CWI38_0544p0010</name>
</gene>
<name>A0A4Q9LZ72_9MICR</name>
<keyword evidence="3" id="KW-1185">Reference proteome</keyword>
<accession>A0A4Q9LZ72</accession>
<organism evidence="2 3">
    <name type="scientific">Hamiltosporidium tvaerminnensis</name>
    <dbReference type="NCBI Taxonomy" id="1176355"/>
    <lineage>
        <taxon>Eukaryota</taxon>
        <taxon>Fungi</taxon>
        <taxon>Fungi incertae sedis</taxon>
        <taxon>Microsporidia</taxon>
        <taxon>Dubosqiidae</taxon>
        <taxon>Hamiltosporidium</taxon>
    </lineage>
</organism>
<dbReference type="OrthoDB" id="436262at2759"/>
<protein>
    <submittedName>
        <fullName evidence="2">Uncharacterized protein</fullName>
    </submittedName>
</protein>
<evidence type="ECO:0000313" key="2">
    <source>
        <dbReference type="EMBL" id="TBU13055.1"/>
    </source>
</evidence>
<comment type="caution">
    <text evidence="2">The sequence shown here is derived from an EMBL/GenBank/DDBJ whole genome shotgun (WGS) entry which is preliminary data.</text>
</comment>
<evidence type="ECO:0000256" key="1">
    <source>
        <dbReference type="SAM" id="MobiDB-lite"/>
    </source>
</evidence>
<evidence type="ECO:0000313" key="3">
    <source>
        <dbReference type="Proteomes" id="UP000292282"/>
    </source>
</evidence>